<dbReference type="RefSeq" id="WP_377185914.1">
    <property type="nucleotide sequence ID" value="NZ_JBHUPD010000002.1"/>
</dbReference>
<gene>
    <name evidence="1" type="ORF">ACFS5N_12580</name>
</gene>
<reference evidence="2" key="1">
    <citation type="journal article" date="2019" name="Int. J. Syst. Evol. Microbiol.">
        <title>The Global Catalogue of Microorganisms (GCM) 10K type strain sequencing project: providing services to taxonomists for standard genome sequencing and annotation.</title>
        <authorList>
            <consortium name="The Broad Institute Genomics Platform"/>
            <consortium name="The Broad Institute Genome Sequencing Center for Infectious Disease"/>
            <person name="Wu L."/>
            <person name="Ma J."/>
        </authorList>
    </citation>
    <scope>NUCLEOTIDE SEQUENCE [LARGE SCALE GENOMIC DNA]</scope>
    <source>
        <strain evidence="2">KCTC 22437</strain>
    </source>
</reference>
<accession>A0ABW5YD95</accession>
<evidence type="ECO:0000313" key="2">
    <source>
        <dbReference type="Proteomes" id="UP001597557"/>
    </source>
</evidence>
<proteinExistence type="predicted"/>
<evidence type="ECO:0000313" key="1">
    <source>
        <dbReference type="EMBL" id="MFD2873312.1"/>
    </source>
</evidence>
<evidence type="ECO:0008006" key="3">
    <source>
        <dbReference type="Google" id="ProtNLM"/>
    </source>
</evidence>
<dbReference type="Proteomes" id="UP001597557">
    <property type="component" value="Unassembled WGS sequence"/>
</dbReference>
<keyword evidence="2" id="KW-1185">Reference proteome</keyword>
<protein>
    <recommendedName>
        <fullName evidence="3">Natural product</fullName>
    </recommendedName>
</protein>
<dbReference type="EMBL" id="JBHUPD010000002">
    <property type="protein sequence ID" value="MFD2873312.1"/>
    <property type="molecule type" value="Genomic_DNA"/>
</dbReference>
<organism evidence="1 2">
    <name type="scientific">Mucilaginibacter ximonensis</name>
    <dbReference type="NCBI Taxonomy" id="538021"/>
    <lineage>
        <taxon>Bacteria</taxon>
        <taxon>Pseudomonadati</taxon>
        <taxon>Bacteroidota</taxon>
        <taxon>Sphingobacteriia</taxon>
        <taxon>Sphingobacteriales</taxon>
        <taxon>Sphingobacteriaceae</taxon>
        <taxon>Mucilaginibacter</taxon>
    </lineage>
</organism>
<name>A0ABW5YD95_9SPHI</name>
<comment type="caution">
    <text evidence="1">The sequence shown here is derived from an EMBL/GenBank/DDBJ whole genome shotgun (WGS) entry which is preliminary data.</text>
</comment>
<sequence>MKKLRLKALSLGAKEILSREQLKAVFGGAAGSGSGSGDCDVYYDWYCETSDGSCNYMGQYTNCTTDPGECNGTIHAYGC</sequence>